<sequence>MVIVLTAVASVFLGVLGSLLLIRLSSGKSRKTKKQKAETTKKVIWVCLINGFAWVWCSYILAYLDKMQIAESLSQVAVTEIIGVVLAYCIKSAVENLSKNNRWPDRDRPSDEHTNSGTG</sequence>
<feature type="compositionally biased region" description="Basic and acidic residues" evidence="1">
    <location>
        <begin position="102"/>
        <end position="119"/>
    </location>
</feature>
<reference evidence="3 4" key="1">
    <citation type="submission" date="2013-01" db="EMBL/GenBank/DDBJ databases">
        <title>The Genome Sequence of Butyricicoccus pullicaecorum 1.2.</title>
        <authorList>
            <consortium name="The Broad Institute Genome Sequencing Platform"/>
            <person name="Earl A."/>
            <person name="Ward D."/>
            <person name="Feldgarden M."/>
            <person name="Gevers D."/>
            <person name="Van Immerseel F."/>
            <person name="Eeckhaut V."/>
            <person name="Walker B."/>
            <person name="Young S.K."/>
            <person name="Zeng Q."/>
            <person name="Gargeya S."/>
            <person name="Fitzgerald M."/>
            <person name="Haas B."/>
            <person name="Abouelleil A."/>
            <person name="Alvarado L."/>
            <person name="Arachchi H.M."/>
            <person name="Berlin A.M."/>
            <person name="Chapman S.B."/>
            <person name="Dewar J."/>
            <person name="Goldberg J."/>
            <person name="Griggs A."/>
            <person name="Gujja S."/>
            <person name="Hansen M."/>
            <person name="Howarth C."/>
            <person name="Imamovic A."/>
            <person name="Larimer J."/>
            <person name="McCowan C."/>
            <person name="Murphy C."/>
            <person name="Neiman D."/>
            <person name="Pearson M."/>
            <person name="Priest M."/>
            <person name="Roberts A."/>
            <person name="Saif S."/>
            <person name="Shea T."/>
            <person name="Sisk P."/>
            <person name="Sykes S."/>
            <person name="Wortman J."/>
            <person name="Nusbaum C."/>
            <person name="Birren B."/>
        </authorList>
    </citation>
    <scope>NUCLEOTIDE SEQUENCE [LARGE SCALE GENOMIC DNA]</scope>
    <source>
        <strain evidence="3 4">1.2</strain>
    </source>
</reference>
<dbReference type="AlphaFoldDB" id="R8W3Q6"/>
<feature type="transmembrane region" description="Helical" evidence="2">
    <location>
        <begin position="76"/>
        <end position="94"/>
    </location>
</feature>
<feature type="region of interest" description="Disordered" evidence="1">
    <location>
        <begin position="99"/>
        <end position="119"/>
    </location>
</feature>
<evidence type="ECO:0000313" key="4">
    <source>
        <dbReference type="Proteomes" id="UP000013981"/>
    </source>
</evidence>
<evidence type="ECO:0000256" key="1">
    <source>
        <dbReference type="SAM" id="MobiDB-lite"/>
    </source>
</evidence>
<feature type="transmembrane region" description="Helical" evidence="2">
    <location>
        <begin position="43"/>
        <end position="64"/>
    </location>
</feature>
<name>R8W3Q6_9FIRM</name>
<keyword evidence="4" id="KW-1185">Reference proteome</keyword>
<keyword evidence="2" id="KW-0472">Membrane</keyword>
<feature type="transmembrane region" description="Helical" evidence="2">
    <location>
        <begin position="6"/>
        <end position="22"/>
    </location>
</feature>
<gene>
    <name evidence="3" type="ORF">HMPREF1526_00254</name>
</gene>
<dbReference type="Proteomes" id="UP000013981">
    <property type="component" value="Unassembled WGS sequence"/>
</dbReference>
<organism evidence="3 4">
    <name type="scientific">Butyricicoccus pullicaecorum 1.2</name>
    <dbReference type="NCBI Taxonomy" id="1203606"/>
    <lineage>
        <taxon>Bacteria</taxon>
        <taxon>Bacillati</taxon>
        <taxon>Bacillota</taxon>
        <taxon>Clostridia</taxon>
        <taxon>Eubacteriales</taxon>
        <taxon>Butyricicoccaceae</taxon>
        <taxon>Butyricicoccus</taxon>
    </lineage>
</organism>
<proteinExistence type="predicted"/>
<dbReference type="RefSeq" id="WP_016146463.1">
    <property type="nucleotide sequence ID" value="NZ_KB976103.1"/>
</dbReference>
<dbReference type="OrthoDB" id="2087125at2"/>
<dbReference type="EMBL" id="AQOB01000002">
    <property type="protein sequence ID" value="EOQ39560.1"/>
    <property type="molecule type" value="Genomic_DNA"/>
</dbReference>
<evidence type="ECO:0000313" key="3">
    <source>
        <dbReference type="EMBL" id="EOQ39560.1"/>
    </source>
</evidence>
<accession>R8W3Q6</accession>
<protein>
    <submittedName>
        <fullName evidence="3">Uncharacterized protein</fullName>
    </submittedName>
</protein>
<keyword evidence="2" id="KW-1133">Transmembrane helix</keyword>
<keyword evidence="2" id="KW-0812">Transmembrane</keyword>
<dbReference type="eggNOG" id="ENOG5033AJU">
    <property type="taxonomic scope" value="Bacteria"/>
</dbReference>
<comment type="caution">
    <text evidence="3">The sequence shown here is derived from an EMBL/GenBank/DDBJ whole genome shotgun (WGS) entry which is preliminary data.</text>
</comment>
<evidence type="ECO:0000256" key="2">
    <source>
        <dbReference type="SAM" id="Phobius"/>
    </source>
</evidence>
<dbReference type="HOGENOM" id="CLU_2057024_0_0_9"/>